<dbReference type="KEGG" id="amob:HG15A2_41680"/>
<dbReference type="InterPro" id="IPR017946">
    <property type="entry name" value="PLC-like_Pdiesterase_TIM-brl"/>
</dbReference>
<dbReference type="SUPFAM" id="SSF51695">
    <property type="entry name" value="PLC-like phosphodiesterases"/>
    <property type="match status" value="1"/>
</dbReference>
<dbReference type="InterPro" id="IPR018247">
    <property type="entry name" value="EF_Hand_1_Ca_BS"/>
</dbReference>
<reference evidence="2 3" key="1">
    <citation type="submission" date="2019-02" db="EMBL/GenBank/DDBJ databases">
        <title>Deep-cultivation of Planctomycetes and their phenomic and genomic characterization uncovers novel biology.</title>
        <authorList>
            <person name="Wiegand S."/>
            <person name="Jogler M."/>
            <person name="Boedeker C."/>
            <person name="Pinto D."/>
            <person name="Vollmers J."/>
            <person name="Rivas-Marin E."/>
            <person name="Kohn T."/>
            <person name="Peeters S.H."/>
            <person name="Heuer A."/>
            <person name="Rast P."/>
            <person name="Oberbeckmann S."/>
            <person name="Bunk B."/>
            <person name="Jeske O."/>
            <person name="Meyerdierks A."/>
            <person name="Storesund J.E."/>
            <person name="Kallscheuer N."/>
            <person name="Luecker S."/>
            <person name="Lage O.M."/>
            <person name="Pohl T."/>
            <person name="Merkel B.J."/>
            <person name="Hornburger P."/>
            <person name="Mueller R.-W."/>
            <person name="Bruemmer F."/>
            <person name="Labrenz M."/>
            <person name="Spormann A.M."/>
            <person name="Op den Camp H."/>
            <person name="Overmann J."/>
            <person name="Amann R."/>
            <person name="Jetten M.S.M."/>
            <person name="Mascher T."/>
            <person name="Medema M.H."/>
            <person name="Devos D.P."/>
            <person name="Kaster A.-K."/>
            <person name="Ovreas L."/>
            <person name="Rohde M."/>
            <person name="Galperin M.Y."/>
            <person name="Jogler C."/>
        </authorList>
    </citation>
    <scope>NUCLEOTIDE SEQUENCE [LARGE SCALE GENOMIC DNA]</scope>
    <source>
        <strain evidence="2 3">HG15A2</strain>
    </source>
</reference>
<gene>
    <name evidence="2" type="primary">ugpQ_2</name>
    <name evidence="2" type="ORF">HG15A2_41680</name>
</gene>
<dbReference type="Pfam" id="PF03009">
    <property type="entry name" value="GDPD"/>
    <property type="match status" value="1"/>
</dbReference>
<evidence type="ECO:0000259" key="1">
    <source>
        <dbReference type="PROSITE" id="PS51704"/>
    </source>
</evidence>
<dbReference type="EMBL" id="CP036263">
    <property type="protein sequence ID" value="QDT00826.1"/>
    <property type="molecule type" value="Genomic_DNA"/>
</dbReference>
<dbReference type="Proteomes" id="UP000319852">
    <property type="component" value="Chromosome"/>
</dbReference>
<name>A0A517N120_9BACT</name>
<accession>A0A517N120</accession>
<dbReference type="EC" id="3.1.4.46" evidence="2"/>
<proteinExistence type="predicted"/>
<dbReference type="PROSITE" id="PS51704">
    <property type="entry name" value="GP_PDE"/>
    <property type="match status" value="1"/>
</dbReference>
<dbReference type="PANTHER" id="PTHR46211">
    <property type="entry name" value="GLYCEROPHOSPHORYL DIESTER PHOSPHODIESTERASE"/>
    <property type="match status" value="1"/>
</dbReference>
<feature type="domain" description="GP-PDE" evidence="1">
    <location>
        <begin position="35"/>
        <end position="266"/>
    </location>
</feature>
<protein>
    <submittedName>
        <fullName evidence="2">Glycerophosphoryl diester phosphodiesterase</fullName>
        <ecNumber evidence="2">3.1.4.46</ecNumber>
    </submittedName>
</protein>
<dbReference type="Gene3D" id="3.20.20.190">
    <property type="entry name" value="Phosphatidylinositol (PI) phosphodiesterase"/>
    <property type="match status" value="1"/>
</dbReference>
<dbReference type="AlphaFoldDB" id="A0A517N120"/>
<dbReference type="PROSITE" id="PS00018">
    <property type="entry name" value="EF_HAND_1"/>
    <property type="match status" value="1"/>
</dbReference>
<dbReference type="PANTHER" id="PTHR46211:SF1">
    <property type="entry name" value="GLYCEROPHOSPHODIESTER PHOSPHODIESTERASE, CYTOPLASMIC"/>
    <property type="match status" value="1"/>
</dbReference>
<keyword evidence="2" id="KW-0378">Hydrolase</keyword>
<evidence type="ECO:0000313" key="3">
    <source>
        <dbReference type="Proteomes" id="UP000319852"/>
    </source>
</evidence>
<dbReference type="GO" id="GO:0006629">
    <property type="term" value="P:lipid metabolic process"/>
    <property type="evidence" value="ECO:0007669"/>
    <property type="project" value="InterPro"/>
</dbReference>
<evidence type="ECO:0000313" key="2">
    <source>
        <dbReference type="EMBL" id="QDT00826.1"/>
    </source>
</evidence>
<keyword evidence="3" id="KW-1185">Reference proteome</keyword>
<dbReference type="GO" id="GO:0008889">
    <property type="term" value="F:glycerophosphodiester phosphodiesterase activity"/>
    <property type="evidence" value="ECO:0007669"/>
    <property type="project" value="UniProtKB-EC"/>
</dbReference>
<dbReference type="InterPro" id="IPR030395">
    <property type="entry name" value="GP_PDE_dom"/>
</dbReference>
<sequence length="389" mass="42295">MVQLHTENRYREHFFCLAVVTLAYVAGMPSAGGRTLVLAHRGDSTSAPENTLAAIESSAAKADLAEFDVRVSADGKLVLMHDSTVDRTTNGTGLVAGKTLAELQALDAGSWFSPAYAGEPVPTLAEAISESVTSEVEPVVERKAGSAVNYHNEFVQIGIGTTEFRVISFSWSFLNDLNALDPTYNLGALGAGTIDQTVIDTVKSQGADFLDWSHNLISQATVDLVHANDLELVVYTVDDVSRMRQLIDYGVDGITTNRPEILYEIVTYTSEWADLNEDGTLDVSDWLVYNAGRGADFTGLSYSQAHALGDLDFDFDNDLTDFIQFKFLYEQANGIGAFQSLLAIPEPSSVSLTLLGLLTLGMTHRNSASMSRLSLRIPKNRLNCSYRRG</sequence>
<organism evidence="2 3">
    <name type="scientific">Adhaeretor mobilis</name>
    <dbReference type="NCBI Taxonomy" id="1930276"/>
    <lineage>
        <taxon>Bacteria</taxon>
        <taxon>Pseudomonadati</taxon>
        <taxon>Planctomycetota</taxon>
        <taxon>Planctomycetia</taxon>
        <taxon>Pirellulales</taxon>
        <taxon>Lacipirellulaceae</taxon>
        <taxon>Adhaeretor</taxon>
    </lineage>
</organism>